<dbReference type="InterPro" id="IPR027417">
    <property type="entry name" value="P-loop_NTPase"/>
</dbReference>
<dbReference type="InterPro" id="IPR000330">
    <property type="entry name" value="SNF2_N"/>
</dbReference>
<dbReference type="SMART" id="SM00490">
    <property type="entry name" value="HELICc"/>
    <property type="match status" value="1"/>
</dbReference>
<dbReference type="InterPro" id="IPR003356">
    <property type="entry name" value="DNA_methylase_A-5"/>
</dbReference>
<dbReference type="InterPro" id="IPR041045">
    <property type="entry name" value="LPD25"/>
</dbReference>
<evidence type="ECO:0000313" key="4">
    <source>
        <dbReference type="EMBL" id="RGK43818.1"/>
    </source>
</evidence>
<dbReference type="InterPro" id="IPR014001">
    <property type="entry name" value="Helicase_ATP-bd"/>
</dbReference>
<dbReference type="PRINTS" id="PR00507">
    <property type="entry name" value="N12N6MTFRASE"/>
</dbReference>
<sequence length="3256" mass="369572">MAIRYKALTELYLETQRSVTAPDQWRAFLASACRNYRLSFDEQLLVFAQRPDATAVLEIERWNRQFGRWVNRGANGIAVFDGEHNGKPRLKYYFDISDTHEARFPRPVPLWTAREEYAPDIIETLENSFGELERKEDLGEALLSAAKNAVEDNMPDYLSELKTLTEGSFLEELDELNLEVEYRRAVQNSIGYMLLVRCGLDPSEYFEDEDFRDVLNFNTPQTLNALGVATGDISQMCLSAISRTVLALQRQPQKENRTFEPQQKNQYAVTEQENTQPERSFEYDRDHLHQAGRLQSAEPSAAPGGAGSPWEIRIASEEVPQGAPQGDVHQPADQRQAEQPSGGDPADRPAPDGADRGADGQGSGRDGGTESQRPDEMGADDEQSAERGGGNGAGRTDLQLTTQEPEPEESAGGEQLPALLDEKQIMAIIANKDDDLKYKKNQIELFFSVHSDVQERAEYLRSAYQDRYTEIISDGQRLGYKPQENGLLMWEGSYPSRTKESVFSWDIVAQWTAQLIDKKEYFIQTDIPQLPTQESQQMSLFDFAAFNQPAQAEGTAQPSIFPHPALPQQVIDEALCIGANDQNSRLIICAYFKKDKPDNAQFLAEHYGENGAGFYLDGRQYAIWYNAEGIRIAQGESAQRSSATLISWEQAAARIRELLDLGRYMPQSELDRVDGYERQQRAAQLWYLRQDFAEGTADAGFLPTVNAIYNTHQGFPEESAAIQGLLNHPEALQTIRDELEQFVQAYGENRELLRFHFHRPQRLLEQLSDLQREPLHFTAAEGYDPQRRFFISGDEIDNLLRGGKRSTDYRLAVYSFYRNHTERKERETFLKHYHGEYSGYSGGNDDVTYQLSKGVSFSHGDLTRPYAKVELKWNAVEKRVSAMIAQGRFLTDEDRAAMPQYEKHQLARNIRAFFENVPQEQPHPYPFGFDYWDAVKLIEPQLDDPASVEEIYQMMVPIWEATPQDDRMYALRRQAFENLAAFRQGTFTLFAEHKEPVAPAMPQAKSYDLGYGHLGNGLTVWNRLEEEHGDYKTVAHIAPDRTVTIYDEEMPQAVREEIQRIADTSEMTISATQDAPVFTVPPRVQEPPQKEEPADPYPELAAQVLRFVGEFDGSRMDYGEDDAQAVENIAQQLHDPVQREEIRGLLQSFLDHADPEEEIAVDITLCMEQIAELPPALSPEQAQIEEIAGYLEEAGYAVSSELIEEGLMDYRAHGGKGNCQDVADFIEREFLSEEPEPASLEIAKEFINDFCVAEYGNPANFSDLEKVGIAYTTVTDEEIPIQVNADLVHYRIERYLDGQFLERRQYESLDELIQNELAELDFDQLTSVDQDYFNEKYPPDIEPYIFCEWSESPVFEDGKRYGIREFDTLMKQADEEQVAGAKAALEKYGTWQAWYESDDPENARFLGYDKVKFTVVMPDGTTYTERQDIGDGDGGVLDFLAQYPKYQDILPLLQQSTPPQNDYMLLSRLKADCDYFLGAGGRAEKHLWAGNVREQIAKMRELYDALPEKPEWLTMEDIDRYAQRMEPPYEVVVYHHFENGLDERLDYQTLAEAEQAAQKYVAGTMEGEDGFAYDGAGIYDLNERRWLRVYGNFPDERAMEQAKQAPATEEPSASSEQAGLQPQKEESLPPPPKRPRRERITFTTLHPEVPRDQRHDFHITHDALGHGTPSEKYAANAAAIRTLKQIEAEERLATPEEQEILSRYVGWGGLANCFEQTSPHYEELKSLLDSEEYAAARASTLTAFYTPPVVIRGIYKALAQMGFTQGNILEPSCGTGNFLGLLPADMAGSKAYGVELDSISGRIAGQLYQNASISVNGFETVQMPDSFFDAAVGNVPFGDFKVLDKKYDKHHWLIHDYFFGKTLDKVRPGGVIAFVTSKGTMDKENSAVRKYLTQRADLIGAIRLPDNAFKRNAGTEVTSDIIFLQKRDHITDLEQDWVHLGTDENGIRMNRYFVQHPEMILGDMVMESTRFGPDSACKAREGEDLSEQLANAIQFLQAEIKPYELEELDEEEDHSIPADPTVKNFSYTLVDGQVYYRENSLMHPVEVSVTAENRIRGMIELRECVRRLIEYQTEGYSDEDIAAEQQKLNVLYDSFTAKYGLINSRGNKLAFSEDSSYCLLCSLEVLDEQGNLKRKADMFTRRTIRPHVAVTSVDTASEALAVSISEKARVDMDYMAELSGKSPEELEQELAGVIYRDIRCAENPEDILPSLADLSRYPLVTADEYLSGKVRQKLRMAKAFLEVAPDHQKEAARRNVEALEAVQPQDLGAGEIGVRIGANWVPIEVYQEFMVELLTPNYYVRDRIRILRSEATGQWSIREKNADRSNVKANTTYGTKRMSAYHILEQTLNQKDVRVFDYIEDENGKKKPVLNKKETAIAQDRQELIKQKFAEWIWKDINRRELLCRIYNETFNGIRPREYDGRHIRFEGMNPEISLRPHQINAIAHILYGGNTLLAHEVGAGKTYEMVAAAMEMKRLGLCTKSLIVVPNHITEQWAAEWLQLYPSANILVATKKDFETQNRKKFCSRIATGDYDAIIIGHSQFEKIPMSVERQQAILERQIEEILEGIEQAKAQKAERYTVKQMERTRKSLEARLAKLNDQSRKDDVVTFEQLGVDRLFIDESHYFKNLFLATKMRNVGGIAQTEAQKSSDLFMKCQYLDELTGGRGVIFATGTPISNSMVELYTIQRYLQYRLLQELGLIHFDDWASSFGETVTAIELSPEGTGYRAKTRFAKFYNLPELMAAFKEVADIQTADMLKLPVPKANFHTEVIQPSELQKEMIKGLAERAEKIRAGGVDPHVDNMLRITNDGRKLALDMRLIQPLAPDDPNGKVAVCARNVYRIWEQTKEKRSAQLVFCDLSIPTTDGSFSVYDDLKKKLMDAGIPEEEIAFIHTADSEAKKKELFSKVRSGQVRVLLGSTAKMGAGTNVQDRLIALHDLDCPWRPSDLQQRLGRIVRQGNENEEVEIYRYVTEGTFDAYLYQLVENKQKFIAQIMTSKAPVRVADDVDETALSYSEIKALATGNPLIIEKCNLDMEVARLNMLKASHLNQVYALEELVYRKYPEEITRLTERIAGYEQDVALAAAHPKAQEGFCGMEVDGRHYTEKEDAGKAIIDVCTRMTGSDAVLLGQYRGFSMVLAYDGRSNEYRITLKGTLSHTVTLGADVFGNITRLDNALENLAGSLQAEQNSLEETKTQLENARTELATPFAREEELAEKTARLKELNILLNMDEKDKTLMDDGPDEGEDVPARRVAELAR</sequence>
<feature type="region of interest" description="Disordered" evidence="2">
    <location>
        <begin position="320"/>
        <end position="418"/>
    </location>
</feature>
<dbReference type="InterPro" id="IPR052933">
    <property type="entry name" value="DNA_Protect_Modify"/>
</dbReference>
<feature type="coiled-coil region" evidence="1">
    <location>
        <begin position="2553"/>
        <end position="2600"/>
    </location>
</feature>
<feature type="compositionally biased region" description="Polar residues" evidence="2">
    <location>
        <begin position="1611"/>
        <end position="1620"/>
    </location>
</feature>
<dbReference type="PANTHER" id="PTHR41313:SF1">
    <property type="entry name" value="DNA METHYLASE ADENINE-SPECIFIC DOMAIN-CONTAINING PROTEIN"/>
    <property type="match status" value="1"/>
</dbReference>
<proteinExistence type="predicted"/>
<dbReference type="InterPro" id="IPR029063">
    <property type="entry name" value="SAM-dependent_MTases_sf"/>
</dbReference>
<name>A0A3E4M258_9FIRM</name>
<keyword evidence="4" id="KW-0808">Transferase</keyword>
<feature type="region of interest" description="Disordered" evidence="2">
    <location>
        <begin position="252"/>
        <end position="278"/>
    </location>
</feature>
<evidence type="ECO:0000256" key="2">
    <source>
        <dbReference type="SAM" id="MobiDB-lite"/>
    </source>
</evidence>
<dbReference type="GO" id="GO:0005524">
    <property type="term" value="F:ATP binding"/>
    <property type="evidence" value="ECO:0007669"/>
    <property type="project" value="InterPro"/>
</dbReference>
<dbReference type="PROSITE" id="PS51194">
    <property type="entry name" value="HELICASE_CTER"/>
    <property type="match status" value="1"/>
</dbReference>
<evidence type="ECO:0000259" key="3">
    <source>
        <dbReference type="PROSITE" id="PS51194"/>
    </source>
</evidence>
<dbReference type="InterPro" id="IPR040789">
    <property type="entry name" value="LPD11"/>
</dbReference>
<reference evidence="4 5" key="1">
    <citation type="submission" date="2018-08" db="EMBL/GenBank/DDBJ databases">
        <title>A genome reference for cultivated species of the human gut microbiota.</title>
        <authorList>
            <person name="Zou Y."/>
            <person name="Xue W."/>
            <person name="Luo G."/>
        </authorList>
    </citation>
    <scope>NUCLEOTIDE SEQUENCE [LARGE SCALE GENOMIC DNA]</scope>
    <source>
        <strain evidence="4 5">TF11-15AC</strain>
    </source>
</reference>
<dbReference type="SUPFAM" id="SSF52540">
    <property type="entry name" value="P-loop containing nucleoside triphosphate hydrolases"/>
    <property type="match status" value="2"/>
</dbReference>
<dbReference type="CDD" id="cd02440">
    <property type="entry name" value="AdoMet_MTases"/>
    <property type="match status" value="1"/>
</dbReference>
<dbReference type="Gene3D" id="3.40.50.150">
    <property type="entry name" value="Vaccinia Virus protein VP39"/>
    <property type="match status" value="1"/>
</dbReference>
<dbReference type="GO" id="GO:0003677">
    <property type="term" value="F:DNA binding"/>
    <property type="evidence" value="ECO:0007669"/>
    <property type="project" value="InterPro"/>
</dbReference>
<keyword evidence="4" id="KW-0489">Methyltransferase</keyword>
<organism evidence="4 5">
    <name type="scientific">Agathobacter rectalis</name>
    <dbReference type="NCBI Taxonomy" id="39491"/>
    <lineage>
        <taxon>Bacteria</taxon>
        <taxon>Bacillati</taxon>
        <taxon>Bacillota</taxon>
        <taxon>Clostridia</taxon>
        <taxon>Lachnospirales</taxon>
        <taxon>Lachnospiraceae</taxon>
        <taxon>Agathobacter</taxon>
    </lineage>
</organism>
<dbReference type="SMART" id="SM00487">
    <property type="entry name" value="DEXDc"/>
    <property type="match status" value="1"/>
</dbReference>
<dbReference type="Pfam" id="PF18824">
    <property type="entry name" value="LPD11"/>
    <property type="match status" value="1"/>
</dbReference>
<feature type="coiled-coil region" evidence="1">
    <location>
        <begin position="3174"/>
        <end position="3201"/>
    </location>
</feature>
<keyword evidence="1" id="KW-0175">Coiled coil</keyword>
<comment type="caution">
    <text evidence="4">The sequence shown here is derived from an EMBL/GenBank/DDBJ whole genome shotgun (WGS) entry which is preliminary data.</text>
</comment>
<feature type="compositionally biased region" description="Basic and acidic residues" evidence="2">
    <location>
        <begin position="3246"/>
        <end position="3256"/>
    </location>
</feature>
<dbReference type="Gene3D" id="3.40.50.300">
    <property type="entry name" value="P-loop containing nucleotide triphosphate hydrolases"/>
    <property type="match status" value="2"/>
</dbReference>
<evidence type="ECO:0000313" key="5">
    <source>
        <dbReference type="Proteomes" id="UP000261052"/>
    </source>
</evidence>
<feature type="region of interest" description="Disordered" evidence="2">
    <location>
        <begin position="1598"/>
        <end position="1652"/>
    </location>
</feature>
<feature type="domain" description="Helicase C-terminal" evidence="3">
    <location>
        <begin position="2837"/>
        <end position="3000"/>
    </location>
</feature>
<gene>
    <name evidence="4" type="ORF">DXD13_05220</name>
</gene>
<feature type="region of interest" description="Disordered" evidence="2">
    <location>
        <begin position="3231"/>
        <end position="3256"/>
    </location>
</feature>
<dbReference type="SUPFAM" id="SSF53335">
    <property type="entry name" value="S-adenosyl-L-methionine-dependent methyltransferases"/>
    <property type="match status" value="1"/>
</dbReference>
<protein>
    <submittedName>
        <fullName evidence="4">DNA methylase</fullName>
    </submittedName>
</protein>
<dbReference type="InterPro" id="IPR001650">
    <property type="entry name" value="Helicase_C-like"/>
</dbReference>
<dbReference type="Proteomes" id="UP000261052">
    <property type="component" value="Unassembled WGS sequence"/>
</dbReference>
<dbReference type="Pfam" id="PF00176">
    <property type="entry name" value="SNF2-rel_dom"/>
    <property type="match status" value="1"/>
</dbReference>
<dbReference type="Pfam" id="PF18840">
    <property type="entry name" value="LPD25"/>
    <property type="match status" value="1"/>
</dbReference>
<dbReference type="GO" id="GO:0032259">
    <property type="term" value="P:methylation"/>
    <property type="evidence" value="ECO:0007669"/>
    <property type="project" value="UniProtKB-KW"/>
</dbReference>
<feature type="compositionally biased region" description="Polar residues" evidence="2">
    <location>
        <begin position="259"/>
        <end position="278"/>
    </location>
</feature>
<dbReference type="GO" id="GO:0008170">
    <property type="term" value="F:N-methyltransferase activity"/>
    <property type="evidence" value="ECO:0007669"/>
    <property type="project" value="InterPro"/>
</dbReference>
<dbReference type="PANTHER" id="PTHR41313">
    <property type="entry name" value="ADENINE-SPECIFIC METHYLTRANSFERASE"/>
    <property type="match status" value="1"/>
</dbReference>
<dbReference type="Pfam" id="PF02384">
    <property type="entry name" value="N6_Mtase"/>
    <property type="match status" value="1"/>
</dbReference>
<feature type="compositionally biased region" description="Basic and acidic residues" evidence="2">
    <location>
        <begin position="345"/>
        <end position="358"/>
    </location>
</feature>
<dbReference type="Pfam" id="PF00271">
    <property type="entry name" value="Helicase_C"/>
    <property type="match status" value="1"/>
</dbReference>
<accession>A0A3E4M258</accession>
<dbReference type="EMBL" id="QSQP01000005">
    <property type="protein sequence ID" value="RGK43818.1"/>
    <property type="molecule type" value="Genomic_DNA"/>
</dbReference>
<evidence type="ECO:0000256" key="1">
    <source>
        <dbReference type="SAM" id="Coils"/>
    </source>
</evidence>